<evidence type="ECO:0000256" key="4">
    <source>
        <dbReference type="SAM" id="Coils"/>
    </source>
</evidence>
<sequence>PWWLVPAALVLLGLGWWLGHKGLAKAAPQASIPVVPARPAAATGPEPYQAAGAEVVAPAPAETAPAAKDAIEPLGAAEQLAPQVLAKAVQPAETMPAATAPETALPRAALPKAALPKAVLPEAAPAKVAAPPAPQVARRILSPQAQADQHYQEGLLAFQQQQLLEAEGQWRQALELAPDKARVRLALAQLYEQQQQPDQALAVLAPLADLDPAVSLASAQLLVRQQQLDAAYGQLQRLTPASREGQQLKAELARLTGHLAEAEAQYQALLGQFPGDGRLWLALGLTLDAKGQPAQAAQAFGHAAQAPELSAEARQYALARQQSLGAAQ</sequence>
<dbReference type="OrthoDB" id="5406098at2"/>
<gene>
    <name evidence="5" type="ORF">B3C1_18206</name>
</gene>
<dbReference type="Gene3D" id="1.25.40.10">
    <property type="entry name" value="Tetratricopeptide repeat domain"/>
    <property type="match status" value="2"/>
</dbReference>
<evidence type="ECO:0000313" key="5">
    <source>
        <dbReference type="EMBL" id="EKE67722.1"/>
    </source>
</evidence>
<feature type="repeat" description="TPR" evidence="3">
    <location>
        <begin position="147"/>
        <end position="180"/>
    </location>
</feature>
<dbReference type="RefSeq" id="WP_008486648.1">
    <property type="nucleotide sequence ID" value="NZ_AMRI01000038.1"/>
</dbReference>
<dbReference type="PROSITE" id="PS50005">
    <property type="entry name" value="TPR"/>
    <property type="match status" value="1"/>
</dbReference>
<keyword evidence="4" id="KW-0175">Coiled coil</keyword>
<evidence type="ECO:0000256" key="2">
    <source>
        <dbReference type="ARBA" id="ARBA00022803"/>
    </source>
</evidence>
<keyword evidence="2 3" id="KW-0802">TPR repeat</keyword>
<comment type="caution">
    <text evidence="5">The sequence shown here is derived from an EMBL/GenBank/DDBJ whole genome shotgun (WGS) entry which is preliminary data.</text>
</comment>
<evidence type="ECO:0000256" key="1">
    <source>
        <dbReference type="ARBA" id="ARBA00022737"/>
    </source>
</evidence>
<dbReference type="STRING" id="745411.B3C1_18206"/>
<feature type="non-terminal residue" evidence="5">
    <location>
        <position position="1"/>
    </location>
</feature>
<accession>K2IYW6</accession>
<dbReference type="SUPFAM" id="SSF48452">
    <property type="entry name" value="TPR-like"/>
    <property type="match status" value="1"/>
</dbReference>
<reference evidence="5 6" key="1">
    <citation type="journal article" date="2012" name="J. Bacteriol.">
        <title>Genome Sequence of Gallaecimonas xiamenensis Type Strain 3-C-1.</title>
        <authorList>
            <person name="Lai Q."/>
            <person name="Wang L."/>
            <person name="Wang W."/>
            <person name="Shao Z."/>
        </authorList>
    </citation>
    <scope>NUCLEOTIDE SEQUENCE [LARGE SCALE GENOMIC DNA]</scope>
    <source>
        <strain evidence="5 6">3-C-1</strain>
    </source>
</reference>
<dbReference type="AlphaFoldDB" id="K2IYW6"/>
<dbReference type="Proteomes" id="UP000006755">
    <property type="component" value="Unassembled WGS sequence"/>
</dbReference>
<evidence type="ECO:0000313" key="6">
    <source>
        <dbReference type="Proteomes" id="UP000006755"/>
    </source>
</evidence>
<dbReference type="PANTHER" id="PTHR45586:SF1">
    <property type="entry name" value="LIPOPOLYSACCHARIDE ASSEMBLY PROTEIN B"/>
    <property type="match status" value="1"/>
</dbReference>
<dbReference type="Pfam" id="PF13432">
    <property type="entry name" value="TPR_16"/>
    <property type="match status" value="1"/>
</dbReference>
<dbReference type="SMART" id="SM00028">
    <property type="entry name" value="TPR"/>
    <property type="match status" value="4"/>
</dbReference>
<dbReference type="InterPro" id="IPR011990">
    <property type="entry name" value="TPR-like_helical_dom_sf"/>
</dbReference>
<keyword evidence="6" id="KW-1185">Reference proteome</keyword>
<organism evidence="5 6">
    <name type="scientific">Gallaecimonas xiamenensis 3-C-1</name>
    <dbReference type="NCBI Taxonomy" id="745411"/>
    <lineage>
        <taxon>Bacteria</taxon>
        <taxon>Pseudomonadati</taxon>
        <taxon>Pseudomonadota</taxon>
        <taxon>Gammaproteobacteria</taxon>
        <taxon>Enterobacterales</taxon>
        <taxon>Gallaecimonadaceae</taxon>
        <taxon>Gallaecimonas</taxon>
    </lineage>
</organism>
<name>K2IYW6_9GAMM</name>
<protein>
    <submittedName>
        <fullName evidence="5">TPR repeat protein</fullName>
    </submittedName>
</protein>
<keyword evidence="1" id="KW-0677">Repeat</keyword>
<dbReference type="InterPro" id="IPR019734">
    <property type="entry name" value="TPR_rpt"/>
</dbReference>
<dbReference type="InterPro" id="IPR051012">
    <property type="entry name" value="CellSynth/LPSAsmb/PSIAsmb"/>
</dbReference>
<dbReference type="EMBL" id="AMRI01000038">
    <property type="protein sequence ID" value="EKE67722.1"/>
    <property type="molecule type" value="Genomic_DNA"/>
</dbReference>
<feature type="coiled-coil region" evidence="4">
    <location>
        <begin position="245"/>
        <end position="272"/>
    </location>
</feature>
<dbReference type="Pfam" id="PF14559">
    <property type="entry name" value="TPR_19"/>
    <property type="match status" value="1"/>
</dbReference>
<evidence type="ECO:0000256" key="3">
    <source>
        <dbReference type="PROSITE-ProRule" id="PRU00339"/>
    </source>
</evidence>
<proteinExistence type="predicted"/>
<dbReference type="eggNOG" id="COG0457">
    <property type="taxonomic scope" value="Bacteria"/>
</dbReference>
<dbReference type="PANTHER" id="PTHR45586">
    <property type="entry name" value="TPR REPEAT-CONTAINING PROTEIN PA4667"/>
    <property type="match status" value="1"/>
</dbReference>